<organism evidence="1 2">
    <name type="scientific">Candidatus Colwellbacteria bacterium RIFCSPLOWO2_01_FULL_48_10</name>
    <dbReference type="NCBI Taxonomy" id="1797690"/>
    <lineage>
        <taxon>Bacteria</taxon>
        <taxon>Candidatus Colwelliibacteriota</taxon>
    </lineage>
</organism>
<dbReference type="AlphaFoldDB" id="A0A1G1Z5T0"/>
<name>A0A1G1Z5T0_9BACT</name>
<proteinExistence type="predicted"/>
<evidence type="ECO:0000313" key="1">
    <source>
        <dbReference type="EMBL" id="OGY59799.1"/>
    </source>
</evidence>
<comment type="caution">
    <text evidence="1">The sequence shown here is derived from an EMBL/GenBank/DDBJ whole genome shotgun (WGS) entry which is preliminary data.</text>
</comment>
<reference evidence="1 2" key="1">
    <citation type="journal article" date="2016" name="Nat. Commun.">
        <title>Thousands of microbial genomes shed light on interconnected biogeochemical processes in an aquifer system.</title>
        <authorList>
            <person name="Anantharaman K."/>
            <person name="Brown C.T."/>
            <person name="Hug L.A."/>
            <person name="Sharon I."/>
            <person name="Castelle C.J."/>
            <person name="Probst A.J."/>
            <person name="Thomas B.C."/>
            <person name="Singh A."/>
            <person name="Wilkins M.J."/>
            <person name="Karaoz U."/>
            <person name="Brodie E.L."/>
            <person name="Williams K.H."/>
            <person name="Hubbard S.S."/>
            <person name="Banfield J.F."/>
        </authorList>
    </citation>
    <scope>NUCLEOTIDE SEQUENCE [LARGE SCALE GENOMIC DNA]</scope>
</reference>
<gene>
    <name evidence="1" type="ORF">A3B23_02825</name>
</gene>
<dbReference type="Proteomes" id="UP000178744">
    <property type="component" value="Unassembled WGS sequence"/>
</dbReference>
<dbReference type="EMBL" id="MHIY01000015">
    <property type="protein sequence ID" value="OGY59799.1"/>
    <property type="molecule type" value="Genomic_DNA"/>
</dbReference>
<protein>
    <submittedName>
        <fullName evidence="1">Uncharacterized protein</fullName>
    </submittedName>
</protein>
<sequence length="95" mass="10955">MDELLKLKIAEKEAAIIEKIQQAILHLIREGPQNLDHIEKEMYKAFRNSFAYRKAKKAIVKKGTAVRINVTQNAHVEHPTGRWLATAEWAQAHQK</sequence>
<evidence type="ECO:0000313" key="2">
    <source>
        <dbReference type="Proteomes" id="UP000178744"/>
    </source>
</evidence>
<accession>A0A1G1Z5T0</accession>